<accession>A0A2J7ZZL6</accession>
<dbReference type="AlphaFoldDB" id="A0A2J7ZZL6"/>
<feature type="region of interest" description="Disordered" evidence="1">
    <location>
        <begin position="26"/>
        <end position="57"/>
    </location>
</feature>
<evidence type="ECO:0000313" key="2">
    <source>
        <dbReference type="EMBL" id="PNH05712.1"/>
    </source>
</evidence>
<feature type="compositionally biased region" description="Low complexity" evidence="1">
    <location>
        <begin position="48"/>
        <end position="57"/>
    </location>
</feature>
<reference evidence="2 3" key="1">
    <citation type="journal article" date="2017" name="Mol. Biol. Evol.">
        <title>The 4-celled Tetrabaena socialis nuclear genome reveals the essential components for genetic control of cell number at the origin of multicellularity in the volvocine lineage.</title>
        <authorList>
            <person name="Featherston J."/>
            <person name="Arakaki Y."/>
            <person name="Hanschen E.R."/>
            <person name="Ferris P.J."/>
            <person name="Michod R.E."/>
            <person name="Olson B.J.S.C."/>
            <person name="Nozaki H."/>
            <person name="Durand P.M."/>
        </authorList>
    </citation>
    <scope>NUCLEOTIDE SEQUENCE [LARGE SCALE GENOMIC DNA]</scope>
    <source>
        <strain evidence="2 3">NIES-571</strain>
    </source>
</reference>
<gene>
    <name evidence="2" type="ORF">TSOC_008014</name>
</gene>
<proteinExistence type="predicted"/>
<dbReference type="Proteomes" id="UP000236333">
    <property type="component" value="Unassembled WGS sequence"/>
</dbReference>
<evidence type="ECO:0000256" key="1">
    <source>
        <dbReference type="SAM" id="MobiDB-lite"/>
    </source>
</evidence>
<name>A0A2J7ZZL6_9CHLO</name>
<feature type="compositionally biased region" description="Low complexity" evidence="1">
    <location>
        <begin position="106"/>
        <end position="121"/>
    </location>
</feature>
<comment type="caution">
    <text evidence="2">The sequence shown here is derived from an EMBL/GenBank/DDBJ whole genome shotgun (WGS) entry which is preliminary data.</text>
</comment>
<feature type="region of interest" description="Disordered" evidence="1">
    <location>
        <begin position="79"/>
        <end position="121"/>
    </location>
</feature>
<evidence type="ECO:0000313" key="3">
    <source>
        <dbReference type="Proteomes" id="UP000236333"/>
    </source>
</evidence>
<organism evidence="2 3">
    <name type="scientific">Tetrabaena socialis</name>
    <dbReference type="NCBI Taxonomy" id="47790"/>
    <lineage>
        <taxon>Eukaryota</taxon>
        <taxon>Viridiplantae</taxon>
        <taxon>Chlorophyta</taxon>
        <taxon>core chlorophytes</taxon>
        <taxon>Chlorophyceae</taxon>
        <taxon>CS clade</taxon>
        <taxon>Chlamydomonadales</taxon>
        <taxon>Tetrabaenaceae</taxon>
        <taxon>Tetrabaena</taxon>
    </lineage>
</organism>
<protein>
    <submittedName>
        <fullName evidence="2">Uncharacterized protein</fullName>
    </submittedName>
</protein>
<sequence>MVVRYLGNRVVAVLFELARLVDGPDLQQRGHHHTRSSPEDPKRIRTTSASRSGSSASIDSMSSLSVLLPYTSSEAARSSSTASFMVDSPSSEPIGMSSEFAERDTSSISSTRATDSPSSAASSAVVGSRLCSSWRSAAVLFSLVSCSIIFTGSLRRGGGGRRREGRDRYAVALEELRNWTVPSLATFCPRALAPVDAALAAPTPARPPPLRAVRRAWLTRAVRPGAAEGEDTRWSSEGPVGITDSCCGDRATRAEASRSALDGPAWESSSSCWSAASSAAPGMWRFLLLRTSAERGAFVILPVGRKISNQRVAHIARRAKTAVIDLVRRVTGGQTWSGAHLCVRRAE</sequence>
<dbReference type="EMBL" id="PGGS01000285">
    <property type="protein sequence ID" value="PNH05712.1"/>
    <property type="molecule type" value="Genomic_DNA"/>
</dbReference>
<keyword evidence="3" id="KW-1185">Reference proteome</keyword>